<proteinExistence type="predicted"/>
<evidence type="ECO:0000313" key="2">
    <source>
        <dbReference type="Proteomes" id="UP001549749"/>
    </source>
</evidence>
<evidence type="ECO:0000313" key="1">
    <source>
        <dbReference type="EMBL" id="MET6997845.1"/>
    </source>
</evidence>
<keyword evidence="2" id="KW-1185">Reference proteome</keyword>
<accession>A0ABV2T485</accession>
<name>A0ABV2T485_9BACT</name>
<reference evidence="1 2" key="1">
    <citation type="submission" date="2024-06" db="EMBL/GenBank/DDBJ databases">
        <title>Chitinophaga defluvii sp. nov., isolated from municipal sewage.</title>
        <authorList>
            <person name="Zhang L."/>
        </authorList>
    </citation>
    <scope>NUCLEOTIDE SEQUENCE [LARGE SCALE GENOMIC DNA]</scope>
    <source>
        <strain evidence="1 2">H8</strain>
    </source>
</reference>
<evidence type="ECO:0008006" key="3">
    <source>
        <dbReference type="Google" id="ProtNLM"/>
    </source>
</evidence>
<dbReference type="RefSeq" id="WP_354660480.1">
    <property type="nucleotide sequence ID" value="NZ_JBEXAC010000001.1"/>
</dbReference>
<organism evidence="1 2">
    <name type="scientific">Chitinophaga defluvii</name>
    <dbReference type="NCBI Taxonomy" id="3163343"/>
    <lineage>
        <taxon>Bacteria</taxon>
        <taxon>Pseudomonadati</taxon>
        <taxon>Bacteroidota</taxon>
        <taxon>Chitinophagia</taxon>
        <taxon>Chitinophagales</taxon>
        <taxon>Chitinophagaceae</taxon>
        <taxon>Chitinophaga</taxon>
    </lineage>
</organism>
<dbReference type="Proteomes" id="UP001549749">
    <property type="component" value="Unassembled WGS sequence"/>
</dbReference>
<protein>
    <recommendedName>
        <fullName evidence="3">Apea-like HEPN domain-containing protein</fullName>
    </recommendedName>
</protein>
<gene>
    <name evidence="1" type="ORF">ABR189_10715</name>
</gene>
<sequence>METKQPGQKQERIWVRTKYVYRTSGNDLKALNTEGPVTFPVSEIASCTISNIVETLPDGWERYGLLVDGILEVLVTKKRMDAFMAKLAKGEVVRMADPDTLIAATLSESLPNCIAMVDRVFGLARWRFNLSGDENKILSKKYEWSEDGNTWHSLNFLDAPVGTVRMMIAVELTADQIREEMVKLLQEGASEPIYHAMIREAEGQQFSSPKSAFITAVSAVEVAVKHYISRKVPDADWLIETMPSPDIHKILKEYVPRLDNRFLLTAMQLEEIRKIIGNRNTLVHTGKISFDFQRTVNSIVFLSDVIHLIDFYSGRNWTNYYS</sequence>
<dbReference type="EMBL" id="JBEXAC010000001">
    <property type="protein sequence ID" value="MET6997845.1"/>
    <property type="molecule type" value="Genomic_DNA"/>
</dbReference>
<comment type="caution">
    <text evidence="1">The sequence shown here is derived from an EMBL/GenBank/DDBJ whole genome shotgun (WGS) entry which is preliminary data.</text>
</comment>